<sequence length="546" mass="61357">MKNSIFYLLFAIILFANCKQTTVKQEKPKLVIGIVIDQMRYDYLTRYANRYGEGGFKRLLNNGFSLENAHYNYIPTYTAVGHTSIYTGTTPANHGIISNNWYDKFLKKSIYCVDDNTYKTVGNNGTYGQKSPFRLYTTTIADELHLSQNMKGKTIGISIKDRSAILPVGHTANGAYWYDGGNYNMFISSTFYMNNLPQWVKDFNANNKADEYLNTPWTTLYDIKTYGQSRADDNIFEGKFIGQQSPTFPKNLKELRKKNGNFSLIKAIPAGNTLTADFAKAAIIGENLGKSDYTDLLTVSFSSTDYVGHQYGVAAVETEDTYLRLDKDLADFFQFLDAQVGKDNYTLFLTADHAAVHVPSYLQSLKIPAHYLDIKKFREFILEVTKKYFNSVELIENVSNYQIFLNKEKIETLGLNLNTVAQKLADEVLNFDGVYKAVTARTLQTTSFTDGILNSLQNGYNQKFSGDVLMIPYPATLIYSNKGTSHGSGYSYDTHVPIIFYGNGIKKGSSAKKYEIIDIAPTISNLLKIEAPNGTSGKVIEEALDN</sequence>
<proteinExistence type="predicted"/>
<organism evidence="7 8">
    <name type="scientific">Polaribacter haliotis</name>
    <dbReference type="NCBI Taxonomy" id="1888915"/>
    <lineage>
        <taxon>Bacteria</taxon>
        <taxon>Pseudomonadati</taxon>
        <taxon>Bacteroidota</taxon>
        <taxon>Flavobacteriia</taxon>
        <taxon>Flavobacteriales</taxon>
        <taxon>Flavobacteriaceae</taxon>
    </lineage>
</organism>
<evidence type="ECO:0000256" key="5">
    <source>
        <dbReference type="PIRSR" id="PIRSR031924-50"/>
    </source>
</evidence>
<dbReference type="EMBL" id="CP061813">
    <property type="protein sequence ID" value="QOD62238.1"/>
    <property type="molecule type" value="Genomic_DNA"/>
</dbReference>
<accession>A0A7L8AJP4</accession>
<evidence type="ECO:0000313" key="8">
    <source>
        <dbReference type="Proteomes" id="UP000516764"/>
    </source>
</evidence>
<dbReference type="InterPro" id="IPR002591">
    <property type="entry name" value="Phosphodiest/P_Trfase"/>
</dbReference>
<feature type="binding site" evidence="6">
    <location>
        <begin position="160"/>
        <end position="162"/>
    </location>
    <ligand>
        <name>substrate</name>
    </ligand>
</feature>
<gene>
    <name evidence="7" type="ORF">H9I45_07300</name>
</gene>
<dbReference type="GO" id="GO:0046872">
    <property type="term" value="F:metal ion binding"/>
    <property type="evidence" value="ECO:0007669"/>
    <property type="project" value="UniProtKB-KW"/>
</dbReference>
<dbReference type="KEGG" id="phal:H9I45_07300"/>
<dbReference type="AlphaFoldDB" id="A0A7L8AJP4"/>
<evidence type="ECO:0000313" key="7">
    <source>
        <dbReference type="EMBL" id="QOD62238.1"/>
    </source>
</evidence>
<dbReference type="PIRSF" id="PIRSF031924">
    <property type="entry name" value="Pi-irrepressible_AP"/>
    <property type="match status" value="1"/>
</dbReference>
<dbReference type="GO" id="GO:0004035">
    <property type="term" value="F:alkaline phosphatase activity"/>
    <property type="evidence" value="ECO:0007669"/>
    <property type="project" value="InterPro"/>
</dbReference>
<evidence type="ECO:0000256" key="4">
    <source>
        <dbReference type="PIRNR" id="PIRNR031924"/>
    </source>
</evidence>
<keyword evidence="3" id="KW-0732">Signal</keyword>
<dbReference type="NCBIfam" id="NF042991">
    <property type="entry name" value="alk_phos_PafA"/>
    <property type="match status" value="1"/>
</dbReference>
<name>A0A7L8AJP4_9FLAO</name>
<dbReference type="InterPro" id="IPR017850">
    <property type="entry name" value="Alkaline_phosphatase_core_sf"/>
</dbReference>
<dbReference type="Proteomes" id="UP000516764">
    <property type="component" value="Chromosome"/>
</dbReference>
<evidence type="ECO:0000256" key="6">
    <source>
        <dbReference type="PIRSR" id="PIRSR031924-51"/>
    </source>
</evidence>
<dbReference type="Gene3D" id="3.40.720.10">
    <property type="entry name" value="Alkaline Phosphatase, subunit A"/>
    <property type="match status" value="1"/>
</dbReference>
<evidence type="ECO:0000256" key="1">
    <source>
        <dbReference type="ARBA" id="ARBA00022553"/>
    </source>
</evidence>
<reference evidence="7 8" key="1">
    <citation type="journal article" date="2016" name="Int. J. Syst. Evol. Microbiol.">
        <title>Polaribacter haliotis sp. nov., isolated from the gut of abalone Haliotis discus hannai.</title>
        <authorList>
            <person name="Kim Y.O."/>
            <person name="Park I.S."/>
            <person name="Park S."/>
            <person name="Nam B.H."/>
            <person name="Park J.M."/>
            <person name="Kim D.G."/>
            <person name="Yoon J.H."/>
        </authorList>
    </citation>
    <scope>NUCLEOTIDE SEQUENCE [LARGE SCALE GENOMIC DNA]</scope>
    <source>
        <strain evidence="7 8">KCTC 52418</strain>
    </source>
</reference>
<dbReference type="RefSeq" id="WP_088354693.1">
    <property type="nucleotide sequence ID" value="NZ_CP061813.1"/>
</dbReference>
<dbReference type="Gene3D" id="3.30.1360.150">
    <property type="match status" value="1"/>
</dbReference>
<dbReference type="PANTHER" id="PTHR10151">
    <property type="entry name" value="ECTONUCLEOTIDE PYROPHOSPHATASE/PHOSPHODIESTERASE"/>
    <property type="match status" value="1"/>
</dbReference>
<dbReference type="Pfam" id="PF01663">
    <property type="entry name" value="Phosphodiest"/>
    <property type="match status" value="1"/>
</dbReference>
<feature type="active site" description="Phosphothreonine intermediate" evidence="5">
    <location>
        <position position="78"/>
    </location>
</feature>
<keyword evidence="8" id="KW-1185">Reference proteome</keyword>
<dbReference type="SUPFAM" id="SSF53649">
    <property type="entry name" value="Alkaline phosphatase-like"/>
    <property type="match status" value="1"/>
</dbReference>
<keyword evidence="1 5" id="KW-0597">Phosphoprotein</keyword>
<dbReference type="InterPro" id="IPR026263">
    <property type="entry name" value="Alkaline_phosphatase_prok"/>
</dbReference>
<keyword evidence="2 4" id="KW-0479">Metal-binding</keyword>
<dbReference type="OrthoDB" id="9766127at2"/>
<feature type="binding site" evidence="6">
    <location>
        <position position="99"/>
    </location>
    <ligand>
        <name>substrate</name>
    </ligand>
</feature>
<dbReference type="PANTHER" id="PTHR10151:SF120">
    <property type="entry name" value="BIS(5'-ADENOSYL)-TRIPHOSPHATASE"/>
    <property type="match status" value="1"/>
</dbReference>
<dbReference type="CDD" id="cd16016">
    <property type="entry name" value="AP-SPAP"/>
    <property type="match status" value="1"/>
</dbReference>
<evidence type="ECO:0000256" key="3">
    <source>
        <dbReference type="ARBA" id="ARBA00022729"/>
    </source>
</evidence>
<evidence type="ECO:0000256" key="2">
    <source>
        <dbReference type="ARBA" id="ARBA00022723"/>
    </source>
</evidence>
<protein>
    <submittedName>
        <fullName evidence="7">Alkaline phosphatase family protein</fullName>
    </submittedName>
</protein>